<reference evidence="1 2" key="1">
    <citation type="journal article" date="2022" name="DNA Res.">
        <title>Chromosomal-level genome assembly of the orchid tree Bauhinia variegata (Leguminosae; Cercidoideae) supports the allotetraploid origin hypothesis of Bauhinia.</title>
        <authorList>
            <person name="Zhong Y."/>
            <person name="Chen Y."/>
            <person name="Zheng D."/>
            <person name="Pang J."/>
            <person name="Liu Y."/>
            <person name="Luo S."/>
            <person name="Meng S."/>
            <person name="Qian L."/>
            <person name="Wei D."/>
            <person name="Dai S."/>
            <person name="Zhou R."/>
        </authorList>
    </citation>
    <scope>NUCLEOTIDE SEQUENCE [LARGE SCALE GENOMIC DNA]</scope>
    <source>
        <strain evidence="1">BV-YZ2020</strain>
    </source>
</reference>
<protein>
    <submittedName>
        <fullName evidence="1">Uncharacterized protein</fullName>
    </submittedName>
</protein>
<gene>
    <name evidence="1" type="ORF">L6164_020173</name>
</gene>
<organism evidence="1 2">
    <name type="scientific">Bauhinia variegata</name>
    <name type="common">Purple orchid tree</name>
    <name type="synonym">Phanera variegata</name>
    <dbReference type="NCBI Taxonomy" id="167791"/>
    <lineage>
        <taxon>Eukaryota</taxon>
        <taxon>Viridiplantae</taxon>
        <taxon>Streptophyta</taxon>
        <taxon>Embryophyta</taxon>
        <taxon>Tracheophyta</taxon>
        <taxon>Spermatophyta</taxon>
        <taxon>Magnoliopsida</taxon>
        <taxon>eudicotyledons</taxon>
        <taxon>Gunneridae</taxon>
        <taxon>Pentapetalae</taxon>
        <taxon>rosids</taxon>
        <taxon>fabids</taxon>
        <taxon>Fabales</taxon>
        <taxon>Fabaceae</taxon>
        <taxon>Cercidoideae</taxon>
        <taxon>Cercideae</taxon>
        <taxon>Bauhiniinae</taxon>
        <taxon>Bauhinia</taxon>
    </lineage>
</organism>
<name>A0ACB9MU73_BAUVA</name>
<dbReference type="EMBL" id="CM039433">
    <property type="protein sequence ID" value="KAI4327747.1"/>
    <property type="molecule type" value="Genomic_DNA"/>
</dbReference>
<evidence type="ECO:0000313" key="1">
    <source>
        <dbReference type="EMBL" id="KAI4327747.1"/>
    </source>
</evidence>
<proteinExistence type="predicted"/>
<comment type="caution">
    <text evidence="1">The sequence shown here is derived from an EMBL/GenBank/DDBJ whole genome shotgun (WGS) entry which is preliminary data.</text>
</comment>
<evidence type="ECO:0000313" key="2">
    <source>
        <dbReference type="Proteomes" id="UP000828941"/>
    </source>
</evidence>
<dbReference type="Proteomes" id="UP000828941">
    <property type="component" value="Chromosome 8"/>
</dbReference>
<accession>A0ACB9MU73</accession>
<sequence>MGKENGEGSSLEETPTWAVSTVITLLVALGFLFHGTLKKFGKWLDRTKRKSLLAALEKIKEGKESVTPNGVLFIVSMGSKFKKPVVSENVRKSLSKWQRRVKERQGSPAALPRGRSTASDSGVHEMDESSSDHSISKEEGSTSGTKHVSFSHDYDQSLEGQTHEVLPSDNDNLHAKDDSSLLLRLT</sequence>
<keyword evidence="2" id="KW-1185">Reference proteome</keyword>